<gene>
    <name evidence="6" type="ORF">SAMN04488695_102244</name>
</gene>
<dbReference type="GO" id="GO:0016020">
    <property type="term" value="C:membrane"/>
    <property type="evidence" value="ECO:0007669"/>
    <property type="project" value="UniProtKB-SubCell"/>
</dbReference>
<name>A0A1I4ZZP0_9CLOT</name>
<keyword evidence="3 5" id="KW-1133">Transmembrane helix</keyword>
<accession>A0A1I4ZZP0</accession>
<keyword evidence="2 5" id="KW-0812">Transmembrane</keyword>
<evidence type="ECO:0000256" key="5">
    <source>
        <dbReference type="SAM" id="Phobius"/>
    </source>
</evidence>
<evidence type="ECO:0000256" key="3">
    <source>
        <dbReference type="ARBA" id="ARBA00022989"/>
    </source>
</evidence>
<keyword evidence="4 5" id="KW-0472">Membrane</keyword>
<protein>
    <recommendedName>
        <fullName evidence="8">Membrane associated serine protease, rhomboid family</fullName>
    </recommendedName>
</protein>
<evidence type="ECO:0000256" key="4">
    <source>
        <dbReference type="ARBA" id="ARBA00023136"/>
    </source>
</evidence>
<feature type="transmembrane region" description="Helical" evidence="5">
    <location>
        <begin position="185"/>
        <end position="203"/>
    </location>
</feature>
<feature type="transmembrane region" description="Helical" evidence="5">
    <location>
        <begin position="71"/>
        <end position="95"/>
    </location>
</feature>
<dbReference type="EMBL" id="FOVK01000002">
    <property type="protein sequence ID" value="SFN55600.1"/>
    <property type="molecule type" value="Genomic_DNA"/>
</dbReference>
<evidence type="ECO:0000256" key="2">
    <source>
        <dbReference type="ARBA" id="ARBA00022692"/>
    </source>
</evidence>
<evidence type="ECO:0000313" key="7">
    <source>
        <dbReference type="Proteomes" id="UP000181899"/>
    </source>
</evidence>
<dbReference type="AlphaFoldDB" id="A0A1I4ZZP0"/>
<dbReference type="Proteomes" id="UP000181899">
    <property type="component" value="Unassembled WGS sequence"/>
</dbReference>
<comment type="subcellular location">
    <subcellularLocation>
        <location evidence="1">Membrane</location>
        <topology evidence="1">Multi-pass membrane protein</topology>
    </subcellularLocation>
</comment>
<feature type="transmembrane region" description="Helical" evidence="5">
    <location>
        <begin position="33"/>
        <end position="59"/>
    </location>
</feature>
<dbReference type="STRING" id="398199.SAMN05421804_10530"/>
<evidence type="ECO:0008006" key="8">
    <source>
        <dbReference type="Google" id="ProtNLM"/>
    </source>
</evidence>
<sequence length="285" mass="33243">MEFLESWVLRAMKLIDKLDRLVSKFAVRDLMKYVMLGSFLVFLVDMTSNGLLSAFLYFNRNLILEGQVWRVLTFIFVPGSSSFFVIISFLFYFYIGRVLEMAWGTTRFNTYYFLGVLMSVIAGFFIGITTTYYLNMTLFLAYAATFPDSQVNLYFVLPIKVKFLGLLYGAFIVVEFISATMAGRIAIGVSLLNFLLFFGPGFMKVQNRRSKTQKIRRNIEVAKYTTRVQSIHKCTTCGITEKDDPNMEFRYCSKCEGNYEYCEKHIRNHEHKSKIIQMEDRRRES</sequence>
<dbReference type="Gene3D" id="1.20.1540.10">
    <property type="entry name" value="Rhomboid-like"/>
    <property type="match status" value="1"/>
</dbReference>
<feature type="transmembrane region" description="Helical" evidence="5">
    <location>
        <begin position="155"/>
        <end position="179"/>
    </location>
</feature>
<reference evidence="6 7" key="1">
    <citation type="submission" date="2016-10" db="EMBL/GenBank/DDBJ databases">
        <authorList>
            <person name="de Groot N.N."/>
        </authorList>
    </citation>
    <scope>NUCLEOTIDE SEQUENCE [LARGE SCALE GENOMIC DNA]</scope>
    <source>
        <strain evidence="6 7">ML2</strain>
    </source>
</reference>
<evidence type="ECO:0000313" key="6">
    <source>
        <dbReference type="EMBL" id="SFN55600.1"/>
    </source>
</evidence>
<dbReference type="InterPro" id="IPR035952">
    <property type="entry name" value="Rhomboid-like_sf"/>
</dbReference>
<dbReference type="SUPFAM" id="SSF144091">
    <property type="entry name" value="Rhomboid-like"/>
    <property type="match status" value="1"/>
</dbReference>
<dbReference type="eggNOG" id="COG0705">
    <property type="taxonomic scope" value="Bacteria"/>
</dbReference>
<organism evidence="6 7">
    <name type="scientific">Proteiniclasticum ruminis</name>
    <dbReference type="NCBI Taxonomy" id="398199"/>
    <lineage>
        <taxon>Bacteria</taxon>
        <taxon>Bacillati</taxon>
        <taxon>Bacillota</taxon>
        <taxon>Clostridia</taxon>
        <taxon>Eubacteriales</taxon>
        <taxon>Clostridiaceae</taxon>
        <taxon>Proteiniclasticum</taxon>
    </lineage>
</organism>
<proteinExistence type="predicted"/>
<keyword evidence="7" id="KW-1185">Reference proteome</keyword>
<evidence type="ECO:0000256" key="1">
    <source>
        <dbReference type="ARBA" id="ARBA00004141"/>
    </source>
</evidence>
<feature type="transmembrane region" description="Helical" evidence="5">
    <location>
        <begin position="111"/>
        <end position="134"/>
    </location>
</feature>